<feature type="compositionally biased region" description="Polar residues" evidence="1">
    <location>
        <begin position="152"/>
        <end position="164"/>
    </location>
</feature>
<evidence type="ECO:0000256" key="1">
    <source>
        <dbReference type="SAM" id="MobiDB-lite"/>
    </source>
</evidence>
<dbReference type="OrthoDB" id="3270670at2759"/>
<reference evidence="2 3" key="1">
    <citation type="journal article" date="2016" name="Mol. Biol. Evol.">
        <title>Comparative Genomics of Early-Diverging Mushroom-Forming Fungi Provides Insights into the Origins of Lignocellulose Decay Capabilities.</title>
        <authorList>
            <person name="Nagy L.G."/>
            <person name="Riley R."/>
            <person name="Tritt A."/>
            <person name="Adam C."/>
            <person name="Daum C."/>
            <person name="Floudas D."/>
            <person name="Sun H."/>
            <person name="Yadav J.S."/>
            <person name="Pangilinan J."/>
            <person name="Larsson K.H."/>
            <person name="Matsuura K."/>
            <person name="Barry K."/>
            <person name="Labutti K."/>
            <person name="Kuo R."/>
            <person name="Ohm R.A."/>
            <person name="Bhattacharya S.S."/>
            <person name="Shirouzu T."/>
            <person name="Yoshinaga Y."/>
            <person name="Martin F.M."/>
            <person name="Grigoriev I.V."/>
            <person name="Hibbett D.S."/>
        </authorList>
    </citation>
    <scope>NUCLEOTIDE SEQUENCE [LARGE SCALE GENOMIC DNA]</scope>
    <source>
        <strain evidence="2 3">CBS 109695</strain>
    </source>
</reference>
<name>A0A165WKI7_9AGAM</name>
<dbReference type="EMBL" id="KV417742">
    <property type="protein sequence ID" value="KZP07701.1"/>
    <property type="molecule type" value="Genomic_DNA"/>
</dbReference>
<evidence type="ECO:0000313" key="3">
    <source>
        <dbReference type="Proteomes" id="UP000076532"/>
    </source>
</evidence>
<sequence>MHNLLTSELYTIPVNPNYPSSVKIELNDDGFIQDISHLSGISQPQPFEHLVPPSEVPLRATGATKDMRKLMSVFRLNPFSIHPHSGHGVSDPLMNGERAGPLTEEPRYINFQLNGGYNTDNVECQSHGELPRREIKILEDDKGKASPWAGSNDASPVPSWQSPEGSLDRPRPLSPHASPCLEVAYTDAMSMWLSSGLDREAPYYY</sequence>
<feature type="region of interest" description="Disordered" evidence="1">
    <location>
        <begin position="142"/>
        <end position="178"/>
    </location>
</feature>
<proteinExistence type="predicted"/>
<dbReference type="Proteomes" id="UP000076532">
    <property type="component" value="Unassembled WGS sequence"/>
</dbReference>
<dbReference type="AlphaFoldDB" id="A0A165WKI7"/>
<keyword evidence="3" id="KW-1185">Reference proteome</keyword>
<gene>
    <name evidence="2" type="ORF">FIBSPDRAFT_965421</name>
</gene>
<accession>A0A165WKI7</accession>
<evidence type="ECO:0000313" key="2">
    <source>
        <dbReference type="EMBL" id="KZP07701.1"/>
    </source>
</evidence>
<protein>
    <submittedName>
        <fullName evidence="2">Uncharacterized protein</fullName>
    </submittedName>
</protein>
<organism evidence="2 3">
    <name type="scientific">Athelia psychrophila</name>
    <dbReference type="NCBI Taxonomy" id="1759441"/>
    <lineage>
        <taxon>Eukaryota</taxon>
        <taxon>Fungi</taxon>
        <taxon>Dikarya</taxon>
        <taxon>Basidiomycota</taxon>
        <taxon>Agaricomycotina</taxon>
        <taxon>Agaricomycetes</taxon>
        <taxon>Agaricomycetidae</taxon>
        <taxon>Atheliales</taxon>
        <taxon>Atheliaceae</taxon>
        <taxon>Athelia</taxon>
    </lineage>
</organism>
<dbReference type="STRING" id="436010.A0A165WKI7"/>